<dbReference type="Gene3D" id="1.20.120.450">
    <property type="entry name" value="dinb family like domain"/>
    <property type="match status" value="1"/>
</dbReference>
<gene>
    <name evidence="2" type="ORF">P5G52_04760</name>
</gene>
<protein>
    <submittedName>
        <fullName evidence="2">DUF664 domain-containing protein</fullName>
    </submittedName>
</protein>
<keyword evidence="3" id="KW-1185">Reference proteome</keyword>
<dbReference type="NCBIfam" id="NF047843">
    <property type="entry name" value="MST_Rv0443"/>
    <property type="match status" value="1"/>
</dbReference>
<accession>A0ABT8JYC6</accession>
<dbReference type="EMBL" id="JAROCG010000001">
    <property type="protein sequence ID" value="MDN4610173.1"/>
    <property type="molecule type" value="Genomic_DNA"/>
</dbReference>
<evidence type="ECO:0000313" key="2">
    <source>
        <dbReference type="EMBL" id="MDN4610173.1"/>
    </source>
</evidence>
<dbReference type="RefSeq" id="WP_301225148.1">
    <property type="nucleotide sequence ID" value="NZ_JAROCG010000001.1"/>
</dbReference>
<dbReference type="InterPro" id="IPR024775">
    <property type="entry name" value="DinB-like"/>
</dbReference>
<reference evidence="2" key="1">
    <citation type="submission" date="2023-06" db="EMBL/GenBank/DDBJ databases">
        <title>MT1 and MT2 Draft Genomes of Novel Species.</title>
        <authorList>
            <person name="Venkateswaran K."/>
        </authorList>
    </citation>
    <scope>NUCLEOTIDE SEQUENCE</scope>
    <source>
        <strain evidence="2">IIF3SC-B10</strain>
    </source>
</reference>
<organism evidence="2 3">
    <name type="scientific">Arthrobacter burdickii</name>
    <dbReference type="NCBI Taxonomy" id="3035920"/>
    <lineage>
        <taxon>Bacteria</taxon>
        <taxon>Bacillati</taxon>
        <taxon>Actinomycetota</taxon>
        <taxon>Actinomycetes</taxon>
        <taxon>Micrococcales</taxon>
        <taxon>Micrococcaceae</taxon>
        <taxon>Arthrobacter</taxon>
    </lineage>
</organism>
<evidence type="ECO:0000259" key="1">
    <source>
        <dbReference type="Pfam" id="PF12867"/>
    </source>
</evidence>
<sequence length="178" mass="19343">MTSADVLTEAYGRLPDLVRRAVDGLEADQLSIRPGGTANSVAWLIWHLSRVEDSHFAEAFGHEEVWLAHGYADRWALELDRDDTGYGHSPDQVGTVRVGSAQQLLDYFDAVHQLAQSLIAGLADEDLQRVVDEHWDPPVTLLVRLVSVVDDAVQHAGQAAYARGMILEGPSPGPSAAP</sequence>
<feature type="domain" description="DinB-like" evidence="1">
    <location>
        <begin position="13"/>
        <end position="159"/>
    </location>
</feature>
<dbReference type="SUPFAM" id="SSF109854">
    <property type="entry name" value="DinB/YfiT-like putative metalloenzymes"/>
    <property type="match status" value="1"/>
</dbReference>
<dbReference type="Pfam" id="PF12867">
    <property type="entry name" value="DinB_2"/>
    <property type="match status" value="1"/>
</dbReference>
<evidence type="ECO:0000313" key="3">
    <source>
        <dbReference type="Proteomes" id="UP001174209"/>
    </source>
</evidence>
<proteinExistence type="predicted"/>
<dbReference type="InterPro" id="IPR034660">
    <property type="entry name" value="DinB/YfiT-like"/>
</dbReference>
<name>A0ABT8JYC6_9MICC</name>
<comment type="caution">
    <text evidence="2">The sequence shown here is derived from an EMBL/GenBank/DDBJ whole genome shotgun (WGS) entry which is preliminary data.</text>
</comment>
<dbReference type="Proteomes" id="UP001174209">
    <property type="component" value="Unassembled WGS sequence"/>
</dbReference>